<evidence type="ECO:0000259" key="4">
    <source>
        <dbReference type="PROSITE" id="PS50102"/>
    </source>
</evidence>
<dbReference type="InterPro" id="IPR025715">
    <property type="entry name" value="FoP_C"/>
</dbReference>
<feature type="region of interest" description="Disordered" evidence="3">
    <location>
        <begin position="1"/>
        <end position="59"/>
    </location>
</feature>
<dbReference type="GO" id="GO:0006406">
    <property type="term" value="P:mRNA export from nucleus"/>
    <property type="evidence" value="ECO:0007669"/>
    <property type="project" value="TreeGrafter"/>
</dbReference>
<evidence type="ECO:0000256" key="3">
    <source>
        <dbReference type="SAM" id="MobiDB-lite"/>
    </source>
</evidence>
<dbReference type="SMART" id="SM01218">
    <property type="entry name" value="FoP_duplication"/>
    <property type="match status" value="1"/>
</dbReference>
<feature type="compositionally biased region" description="Gly residues" evidence="3">
    <location>
        <begin position="195"/>
        <end position="215"/>
    </location>
</feature>
<name>A0A9W8G500_9FUNG</name>
<dbReference type="AlphaFoldDB" id="A0A9W8G500"/>
<dbReference type="SUPFAM" id="SSF54928">
    <property type="entry name" value="RNA-binding domain, RBD"/>
    <property type="match status" value="1"/>
</dbReference>
<dbReference type="PANTHER" id="PTHR19965:SF35">
    <property type="entry name" value="RNA ANNEALING PROTEIN YRA1"/>
    <property type="match status" value="1"/>
</dbReference>
<keyword evidence="1 2" id="KW-0694">RNA-binding</keyword>
<sequence length="250" mass="26378">MSVNLDKSLDDIINENGKNRRGNRNQGQGRQASRSSPYARRDGGVQKRGGNRQQQQQGSQNVMFNPAAFIAAAQQQNQSSGKILVSNLDYGVTEADLRALFSQVGPIGKAVINYGANGKSMGTAEVTFRNSMHAALAVEKYNGIHLDGRRMKIEVAFNPMAAAATMMMPQMVGSPLAQKSSAPNGGNKGKRNVGGRAGGRTGGGGGSQRTGGQGGNNRRRGGNKEPQPTKESLDADLDSYMQDGEKPAAA</sequence>
<organism evidence="5 6">
    <name type="scientific">Coemansia spiralis</name>
    <dbReference type="NCBI Taxonomy" id="417178"/>
    <lineage>
        <taxon>Eukaryota</taxon>
        <taxon>Fungi</taxon>
        <taxon>Fungi incertae sedis</taxon>
        <taxon>Zoopagomycota</taxon>
        <taxon>Kickxellomycotina</taxon>
        <taxon>Kickxellomycetes</taxon>
        <taxon>Kickxellales</taxon>
        <taxon>Kickxellaceae</taxon>
        <taxon>Coemansia</taxon>
    </lineage>
</organism>
<comment type="caution">
    <text evidence="5">The sequence shown here is derived from an EMBL/GenBank/DDBJ whole genome shotgun (WGS) entry which is preliminary data.</text>
</comment>
<dbReference type="EMBL" id="JANBTW010000016">
    <property type="protein sequence ID" value="KAJ2678905.1"/>
    <property type="molecule type" value="Genomic_DNA"/>
</dbReference>
<evidence type="ECO:0000313" key="5">
    <source>
        <dbReference type="EMBL" id="KAJ2678905.1"/>
    </source>
</evidence>
<dbReference type="Gene3D" id="3.30.70.330">
    <property type="match status" value="1"/>
</dbReference>
<dbReference type="Pfam" id="PF00076">
    <property type="entry name" value="RRM_1"/>
    <property type="match status" value="1"/>
</dbReference>
<dbReference type="InterPro" id="IPR035979">
    <property type="entry name" value="RBD_domain_sf"/>
</dbReference>
<feature type="region of interest" description="Disordered" evidence="3">
    <location>
        <begin position="174"/>
        <end position="250"/>
    </location>
</feature>
<dbReference type="InterPro" id="IPR000504">
    <property type="entry name" value="RRM_dom"/>
</dbReference>
<dbReference type="Proteomes" id="UP001151518">
    <property type="component" value="Unassembled WGS sequence"/>
</dbReference>
<dbReference type="Pfam" id="PF13865">
    <property type="entry name" value="FoP_duplication"/>
    <property type="match status" value="1"/>
</dbReference>
<protein>
    <recommendedName>
        <fullName evidence="4">RRM domain-containing protein</fullName>
    </recommendedName>
</protein>
<dbReference type="SMART" id="SM00360">
    <property type="entry name" value="RRM"/>
    <property type="match status" value="1"/>
</dbReference>
<reference evidence="5" key="1">
    <citation type="submission" date="2022-07" db="EMBL/GenBank/DDBJ databases">
        <title>Phylogenomic reconstructions and comparative analyses of Kickxellomycotina fungi.</title>
        <authorList>
            <person name="Reynolds N.K."/>
            <person name="Stajich J.E."/>
            <person name="Barry K."/>
            <person name="Grigoriev I.V."/>
            <person name="Crous P."/>
            <person name="Smith M.E."/>
        </authorList>
    </citation>
    <scope>NUCLEOTIDE SEQUENCE</scope>
    <source>
        <strain evidence="5">NRRL 3115</strain>
    </source>
</reference>
<dbReference type="PROSITE" id="PS50102">
    <property type="entry name" value="RRM"/>
    <property type="match status" value="1"/>
</dbReference>
<accession>A0A9W8G500</accession>
<dbReference type="InterPro" id="IPR012677">
    <property type="entry name" value="Nucleotide-bd_a/b_plait_sf"/>
</dbReference>
<dbReference type="GO" id="GO:0005634">
    <property type="term" value="C:nucleus"/>
    <property type="evidence" value="ECO:0007669"/>
    <property type="project" value="TreeGrafter"/>
</dbReference>
<feature type="domain" description="RRM" evidence="4">
    <location>
        <begin position="81"/>
        <end position="158"/>
    </location>
</feature>
<dbReference type="OrthoDB" id="1049195at2759"/>
<proteinExistence type="predicted"/>
<dbReference type="GO" id="GO:0003729">
    <property type="term" value="F:mRNA binding"/>
    <property type="evidence" value="ECO:0007669"/>
    <property type="project" value="TreeGrafter"/>
</dbReference>
<dbReference type="InterPro" id="IPR051229">
    <property type="entry name" value="ALYREF_mRNA_export"/>
</dbReference>
<evidence type="ECO:0000313" key="6">
    <source>
        <dbReference type="Proteomes" id="UP001151518"/>
    </source>
</evidence>
<dbReference type="PANTHER" id="PTHR19965">
    <property type="entry name" value="RNA AND EXPORT FACTOR BINDING PROTEIN"/>
    <property type="match status" value="1"/>
</dbReference>
<evidence type="ECO:0000256" key="1">
    <source>
        <dbReference type="ARBA" id="ARBA00022884"/>
    </source>
</evidence>
<evidence type="ECO:0000256" key="2">
    <source>
        <dbReference type="PROSITE-ProRule" id="PRU00176"/>
    </source>
</evidence>
<gene>
    <name evidence="5" type="ORF">GGI25_001894</name>
</gene>